<dbReference type="Pfam" id="PF13377">
    <property type="entry name" value="Peripla_BP_3"/>
    <property type="match status" value="1"/>
</dbReference>
<comment type="caution">
    <text evidence="9">The sequence shown here is derived from an EMBL/GenBank/DDBJ whole genome shotgun (WGS) entry which is preliminary data.</text>
</comment>
<evidence type="ECO:0000313" key="9">
    <source>
        <dbReference type="EMBL" id="RXU88855.1"/>
    </source>
</evidence>
<reference evidence="10 12" key="2">
    <citation type="submission" date="2016-04" db="EMBL/GenBank/DDBJ databases">
        <authorList>
            <person name="Millard A."/>
        </authorList>
    </citation>
    <scope>NUCLEOTIDE SEQUENCE [LARGE SCALE GENOMIC DNA]</scope>
    <source>
        <strain evidence="10">Isolate 22</strain>
    </source>
</reference>
<dbReference type="RefSeq" id="WP_002296414.1">
    <property type="nucleotide sequence ID" value="NZ_AP022341.1"/>
</dbReference>
<dbReference type="PRINTS" id="PR00036">
    <property type="entry name" value="HTHLACI"/>
</dbReference>
<dbReference type="CDD" id="cd01544">
    <property type="entry name" value="PBP1_GalR"/>
    <property type="match status" value="1"/>
</dbReference>
<dbReference type="PROSITE" id="PS50932">
    <property type="entry name" value="HTH_LACI_2"/>
    <property type="match status" value="1"/>
</dbReference>
<evidence type="ECO:0000256" key="1">
    <source>
        <dbReference type="ARBA" id="ARBA00023015"/>
    </source>
</evidence>
<dbReference type="InterPro" id="IPR046335">
    <property type="entry name" value="LacI/GalR-like_sensor"/>
</dbReference>
<proteinExistence type="predicted"/>
<reference evidence="7 13" key="3">
    <citation type="submission" date="2017-02" db="EMBL/GenBank/DDBJ databases">
        <title>Clonality and virulence of isolates of VRE in Hematopoietic Stem Cell Transplanted (HSCT) patients.</title>
        <authorList>
            <person name="Marchi A.P."/>
            <person name="Martins R.C."/>
            <person name="Marie S.K."/>
            <person name="Levin A.S."/>
            <person name="Costa S.F."/>
        </authorList>
    </citation>
    <scope>NUCLEOTIDE SEQUENCE [LARGE SCALE GENOMIC DNA]</scope>
    <source>
        <strain evidence="7 13">LIM1759</strain>
    </source>
</reference>
<dbReference type="PATRIC" id="fig|1352.1358.peg.1574"/>
<dbReference type="Gene3D" id="1.10.260.40">
    <property type="entry name" value="lambda repressor-like DNA-binding domains"/>
    <property type="match status" value="1"/>
</dbReference>
<evidence type="ECO:0000313" key="15">
    <source>
        <dbReference type="Proteomes" id="UP000289562"/>
    </source>
</evidence>
<dbReference type="EMBL" id="PJVH01000019">
    <property type="protein sequence ID" value="RXU88855.1"/>
    <property type="molecule type" value="Genomic_DNA"/>
</dbReference>
<dbReference type="PROSITE" id="PS00356">
    <property type="entry name" value="HTH_LACI_1"/>
    <property type="match status" value="1"/>
</dbReference>
<dbReference type="InterPro" id="IPR000843">
    <property type="entry name" value="HTH_LacI"/>
</dbReference>
<organism evidence="9 15">
    <name type="scientific">Enterococcus faecium</name>
    <name type="common">Streptococcus faecium</name>
    <dbReference type="NCBI Taxonomy" id="1352"/>
    <lineage>
        <taxon>Bacteria</taxon>
        <taxon>Bacillati</taxon>
        <taxon>Bacillota</taxon>
        <taxon>Bacilli</taxon>
        <taxon>Lactobacillales</taxon>
        <taxon>Enterococcaceae</taxon>
        <taxon>Enterococcus</taxon>
    </lineage>
</organism>
<dbReference type="STRING" id="1352.AL014_07115"/>
<keyword evidence="2" id="KW-0238">DNA-binding</keyword>
<evidence type="ECO:0000313" key="7">
    <source>
        <dbReference type="EMBL" id="OOL82308.1"/>
    </source>
</evidence>
<keyword evidence="3" id="KW-0804">Transcription</keyword>
<dbReference type="EMBL" id="LRHK01000001">
    <property type="protein sequence ID" value="KWX19033.1"/>
    <property type="molecule type" value="Genomic_DNA"/>
</dbReference>
<reference evidence="5 16" key="6">
    <citation type="submission" date="2019-10" db="EMBL/GenBank/DDBJ databases">
        <title>Evolutionary dynamics of vancomycin-resistant Enterococcus faecium during gastrointestinal tract colonization and bloodstream infection in immunocompromised pediatric patients.</title>
        <authorList>
            <person name="Chilambi G.S."/>
            <person name="Nordstrom H.R."/>
            <person name="Evans D.R."/>
            <person name="Ferrolino J."/>
            <person name="Hayden R.T."/>
            <person name="Maron G.M."/>
            <person name="Vo A.N."/>
            <person name="Gilmore M.S."/>
            <person name="Wolf J."/>
            <person name="Rosch J.W."/>
            <person name="Van Tyne D."/>
        </authorList>
    </citation>
    <scope>NUCLEOTIDE SEQUENCE [LARGE SCALE GENOMIC DNA]</scope>
    <source>
        <strain evidence="5 16">VRECG27</strain>
    </source>
</reference>
<protein>
    <submittedName>
        <fullName evidence="9">LacI family transcriptional regulator</fullName>
    </submittedName>
</protein>
<dbReference type="Pfam" id="PF00356">
    <property type="entry name" value="LacI"/>
    <property type="match status" value="1"/>
</dbReference>
<evidence type="ECO:0000313" key="11">
    <source>
        <dbReference type="Proteomes" id="UP000070452"/>
    </source>
</evidence>
<dbReference type="EMBL" id="WEFP01000001">
    <property type="protein sequence ID" value="KAB7576060.1"/>
    <property type="molecule type" value="Genomic_DNA"/>
</dbReference>
<dbReference type="SUPFAM" id="SSF53822">
    <property type="entry name" value="Periplasmic binding protein-like I"/>
    <property type="match status" value="1"/>
</dbReference>
<evidence type="ECO:0000313" key="10">
    <source>
        <dbReference type="EMBL" id="SAM45719.1"/>
    </source>
</evidence>
<gene>
    <name evidence="6" type="ORF">AWT83_11330</name>
    <name evidence="7" type="ORF">B1P95_10070</name>
    <name evidence="9" type="ORF">CYQ77_07450</name>
    <name evidence="8" type="ORF">DKP91_08500</name>
    <name evidence="10" type="ORF">DTPHA_601593</name>
    <name evidence="5" type="ORF">GBM73_01475</name>
</gene>
<reference evidence="8 14" key="5">
    <citation type="submission" date="2018-05" db="EMBL/GenBank/DDBJ databases">
        <title>Vancomycin-resistant Enterococcus faecium strain from Chelyabinsk, Russia.</title>
        <authorList>
            <person name="Gostev V."/>
            <person name="Goncharov A."/>
            <person name="Kolodzhieva V."/>
            <person name="Suvorov A."/>
            <person name="Sidorenko S."/>
            <person name="Zueva L."/>
        </authorList>
    </citation>
    <scope>NUCLEOTIDE SEQUENCE [LARGE SCALE GENOMIC DNA]</scope>
    <source>
        <strain evidence="8 14">20</strain>
    </source>
</reference>
<evidence type="ECO:0000256" key="3">
    <source>
        <dbReference type="ARBA" id="ARBA00023163"/>
    </source>
</evidence>
<dbReference type="GO" id="GO:0003700">
    <property type="term" value="F:DNA-binding transcription factor activity"/>
    <property type="evidence" value="ECO:0007669"/>
    <property type="project" value="TreeGrafter"/>
</dbReference>
<evidence type="ECO:0000313" key="5">
    <source>
        <dbReference type="EMBL" id="KAB7576060.1"/>
    </source>
</evidence>
<sequence>MVGIRDVARKANVSPATVSRVLNNDQTIHVAQTTRQRIVEAAAALDYDISTRKYIKKRMPSIGVISTIGKASEEQDIYYKHLRVGMEEEARRLHLGMNRIYNLSDNPKQWEDLDQLGAVIVVGTVTKESITALLKQNMQIVVVDNPDIQQEVDMVYADLERMTKTVLELFLENGHKRIAYIGGYKVDMDEFGGKQISINEKRMRAYQHFMIDHHLEKYMSYHLGGWTEKQGEVLATNLLENESPLPTAILVGSDPMAIGVYRALKQKNIQIGEEIVVASFDNIETIANLSPGLTSVQINAKSIGQAAVRMALERIDGIRDEPIILTYPARLIVRESFIPRTKRY</sequence>
<name>A0A132Z2R1_ENTFC</name>
<feature type="domain" description="HTH lacI-type" evidence="4">
    <location>
        <begin position="2"/>
        <end position="47"/>
    </location>
</feature>
<keyword evidence="1" id="KW-0805">Transcription regulation</keyword>
<dbReference type="GeneID" id="66454503"/>
<dbReference type="EMBL" id="FKLM01000024">
    <property type="protein sequence ID" value="SAM45719.1"/>
    <property type="molecule type" value="Genomic_DNA"/>
</dbReference>
<dbReference type="Proteomes" id="UP000191171">
    <property type="component" value="Unassembled WGS sequence"/>
</dbReference>
<dbReference type="Proteomes" id="UP000183509">
    <property type="component" value="Unassembled WGS sequence"/>
</dbReference>
<dbReference type="SUPFAM" id="SSF47413">
    <property type="entry name" value="lambda repressor-like DNA-binding domains"/>
    <property type="match status" value="1"/>
</dbReference>
<reference evidence="6 11" key="1">
    <citation type="submission" date="2016-01" db="EMBL/GenBank/DDBJ databases">
        <title>Molecular Mechanisms for transfer of large genomic segments between Enterococcus faecium strains.</title>
        <authorList>
            <person name="Garcia-Solache M.A."/>
            <person name="Lebreton F."/>
            <person name="Mclaughlin R.E."/>
            <person name="Whiteaker J.D."/>
            <person name="Gilmore M.S."/>
            <person name="Rice L.B."/>
        </authorList>
    </citation>
    <scope>NUCLEOTIDE SEQUENCE [LARGE SCALE GENOMIC DNA]</scope>
    <source>
        <strain evidence="6 11">D344RRF x C68</strain>
    </source>
</reference>
<dbReference type="InterPro" id="IPR028082">
    <property type="entry name" value="Peripla_BP_I"/>
</dbReference>
<evidence type="ECO:0000313" key="16">
    <source>
        <dbReference type="Proteomes" id="UP000469871"/>
    </source>
</evidence>
<reference evidence="9 15" key="4">
    <citation type="submission" date="2017-12" db="EMBL/GenBank/DDBJ databases">
        <title>A pool of 800 enterococci isolated from chicken carcass rinse samples from New Zealand.</title>
        <authorList>
            <person name="Zhang J."/>
            <person name="Rogers L."/>
            <person name="Midwinter A."/>
            <person name="French N."/>
        </authorList>
    </citation>
    <scope>NUCLEOTIDE SEQUENCE [LARGE SCALE GENOMIC DNA]</scope>
    <source>
        <strain evidence="9 15">EN697</strain>
    </source>
</reference>
<dbReference type="Gene3D" id="3.40.50.2300">
    <property type="match status" value="2"/>
</dbReference>
<evidence type="ECO:0000313" key="12">
    <source>
        <dbReference type="Proteomes" id="UP000183509"/>
    </source>
</evidence>
<evidence type="ECO:0000259" key="4">
    <source>
        <dbReference type="PROSITE" id="PS50932"/>
    </source>
</evidence>
<dbReference type="PANTHER" id="PTHR30146:SF149">
    <property type="entry name" value="HTH-TYPE TRANSCRIPTIONAL REGULATOR EBGR"/>
    <property type="match status" value="1"/>
</dbReference>
<dbReference type="EMBL" id="MVGJ01000054">
    <property type="protein sequence ID" value="OOL82308.1"/>
    <property type="molecule type" value="Genomic_DNA"/>
</dbReference>
<dbReference type="CDD" id="cd01392">
    <property type="entry name" value="HTH_LacI"/>
    <property type="match status" value="1"/>
</dbReference>
<dbReference type="Proteomes" id="UP000070452">
    <property type="component" value="Unassembled WGS sequence"/>
</dbReference>
<dbReference type="AlphaFoldDB" id="A0A132Z2R1"/>
<dbReference type="Proteomes" id="UP000289562">
    <property type="component" value="Unassembled WGS sequence"/>
</dbReference>
<evidence type="ECO:0000313" key="14">
    <source>
        <dbReference type="Proteomes" id="UP000249070"/>
    </source>
</evidence>
<dbReference type="InterPro" id="IPR010982">
    <property type="entry name" value="Lambda_DNA-bd_dom_sf"/>
</dbReference>
<accession>A0A132Z2R1</accession>
<evidence type="ECO:0000256" key="2">
    <source>
        <dbReference type="ARBA" id="ARBA00023125"/>
    </source>
</evidence>
<evidence type="ECO:0000313" key="6">
    <source>
        <dbReference type="EMBL" id="KWX19033.1"/>
    </source>
</evidence>
<dbReference type="SMART" id="SM00354">
    <property type="entry name" value="HTH_LACI"/>
    <property type="match status" value="1"/>
</dbReference>
<dbReference type="Proteomes" id="UP000469871">
    <property type="component" value="Unassembled WGS sequence"/>
</dbReference>
<dbReference type="GO" id="GO:0000976">
    <property type="term" value="F:transcription cis-regulatory region binding"/>
    <property type="evidence" value="ECO:0007669"/>
    <property type="project" value="TreeGrafter"/>
</dbReference>
<dbReference type="PANTHER" id="PTHR30146">
    <property type="entry name" value="LACI-RELATED TRANSCRIPTIONAL REPRESSOR"/>
    <property type="match status" value="1"/>
</dbReference>
<dbReference type="Proteomes" id="UP000249070">
    <property type="component" value="Unassembled WGS sequence"/>
</dbReference>
<evidence type="ECO:0000313" key="8">
    <source>
        <dbReference type="EMBL" id="PZM55598.1"/>
    </source>
</evidence>
<dbReference type="EMBL" id="QHGU01000036">
    <property type="protein sequence ID" value="PZM55598.1"/>
    <property type="molecule type" value="Genomic_DNA"/>
</dbReference>
<evidence type="ECO:0000313" key="13">
    <source>
        <dbReference type="Proteomes" id="UP000191171"/>
    </source>
</evidence>